<feature type="chain" id="PRO_5036327558" evidence="1">
    <location>
        <begin position="20"/>
        <end position="134"/>
    </location>
</feature>
<evidence type="ECO:0000256" key="1">
    <source>
        <dbReference type="SAM" id="SignalP"/>
    </source>
</evidence>
<accession>A0A2Z6QVL3</accession>
<organism evidence="2 4">
    <name type="scientific">Rhizophagus clarus</name>
    <dbReference type="NCBI Taxonomy" id="94130"/>
    <lineage>
        <taxon>Eukaryota</taxon>
        <taxon>Fungi</taxon>
        <taxon>Fungi incertae sedis</taxon>
        <taxon>Mucoromycota</taxon>
        <taxon>Glomeromycotina</taxon>
        <taxon>Glomeromycetes</taxon>
        <taxon>Glomerales</taxon>
        <taxon>Glomeraceae</taxon>
        <taxon>Rhizophagus</taxon>
    </lineage>
</organism>
<evidence type="ECO:0000313" key="4">
    <source>
        <dbReference type="Proteomes" id="UP000247702"/>
    </source>
</evidence>
<keyword evidence="4" id="KW-1185">Reference proteome</keyword>
<name>A0A2Z6QVL3_9GLOM</name>
<dbReference type="SUPFAM" id="SSF49329">
    <property type="entry name" value="Cu,Zn superoxide dismutase-like"/>
    <property type="match status" value="1"/>
</dbReference>
<dbReference type="AlphaFoldDB" id="A0A2Z6QVL3"/>
<dbReference type="EMBL" id="BLAL01000182">
    <property type="protein sequence ID" value="GES88792.1"/>
    <property type="molecule type" value="Genomic_DNA"/>
</dbReference>
<dbReference type="Proteomes" id="UP000615446">
    <property type="component" value="Unassembled WGS sequence"/>
</dbReference>
<reference evidence="3" key="2">
    <citation type="submission" date="2019-10" db="EMBL/GenBank/DDBJ databases">
        <title>Conservation and host-specific expression of non-tandemly repeated heterogenous ribosome RNA gene in arbuscular mycorrhizal fungi.</title>
        <authorList>
            <person name="Maeda T."/>
            <person name="Kobayashi Y."/>
            <person name="Nakagawa T."/>
            <person name="Ezawa T."/>
            <person name="Yamaguchi K."/>
            <person name="Bino T."/>
            <person name="Nishimoto Y."/>
            <person name="Shigenobu S."/>
            <person name="Kawaguchi M."/>
        </authorList>
    </citation>
    <scope>NUCLEOTIDE SEQUENCE</scope>
    <source>
        <strain evidence="3">HR1</strain>
    </source>
</reference>
<comment type="caution">
    <text evidence="2">The sequence shown here is derived from an EMBL/GenBank/DDBJ whole genome shotgun (WGS) entry which is preliminary data.</text>
</comment>
<keyword evidence="1" id="KW-0732">Signal</keyword>
<dbReference type="EMBL" id="BEXD01000664">
    <property type="protein sequence ID" value="GBB89264.1"/>
    <property type="molecule type" value="Genomic_DNA"/>
</dbReference>
<evidence type="ECO:0000313" key="3">
    <source>
        <dbReference type="EMBL" id="GES88792.1"/>
    </source>
</evidence>
<sequence>MITKRAILILFLFVALVSSVPNPIHQKRNNLGFVAIAFFNGNNIKGTVTFTQVNSNVCRALVQFNTGFNSANNNLYTFKADGHDITPNNLIVRPPGIAPFRKDFNNFKCKSLVGKQFTVKRGNQVIGEKEIKGV</sequence>
<gene>
    <name evidence="3" type="ORF">RCL2_001571900</name>
    <name evidence="2" type="ORF">RclHR1_15960002</name>
</gene>
<dbReference type="GO" id="GO:0006801">
    <property type="term" value="P:superoxide metabolic process"/>
    <property type="evidence" value="ECO:0007669"/>
    <property type="project" value="InterPro"/>
</dbReference>
<dbReference type="GO" id="GO:0046872">
    <property type="term" value="F:metal ion binding"/>
    <property type="evidence" value="ECO:0007669"/>
    <property type="project" value="InterPro"/>
</dbReference>
<proteinExistence type="predicted"/>
<dbReference type="OrthoDB" id="2341305at2759"/>
<dbReference type="InterPro" id="IPR036423">
    <property type="entry name" value="SOD-like_Cu/Zn_dom_sf"/>
</dbReference>
<reference evidence="2 4" key="1">
    <citation type="submission" date="2017-11" db="EMBL/GenBank/DDBJ databases">
        <title>The genome of Rhizophagus clarus HR1 reveals common genetic basis of auxotrophy among arbuscular mycorrhizal fungi.</title>
        <authorList>
            <person name="Kobayashi Y."/>
        </authorList>
    </citation>
    <scope>NUCLEOTIDE SEQUENCE [LARGE SCALE GENOMIC DNA]</scope>
    <source>
        <strain evidence="2 4">HR1</strain>
    </source>
</reference>
<feature type="signal peptide" evidence="1">
    <location>
        <begin position="1"/>
        <end position="19"/>
    </location>
</feature>
<dbReference type="Proteomes" id="UP000247702">
    <property type="component" value="Unassembled WGS sequence"/>
</dbReference>
<protein>
    <submittedName>
        <fullName evidence="2">Uncharacterized protein</fullName>
    </submittedName>
</protein>
<evidence type="ECO:0000313" key="2">
    <source>
        <dbReference type="EMBL" id="GBB89264.1"/>
    </source>
</evidence>